<dbReference type="InterPro" id="IPR016136">
    <property type="entry name" value="DNA_helicase_N/primase_C"/>
</dbReference>
<comment type="caution">
    <text evidence="5">The sequence shown here is derived from an EMBL/GenBank/DDBJ whole genome shotgun (WGS) entry which is preliminary data.</text>
</comment>
<dbReference type="EMBL" id="JAUEMJ010000004">
    <property type="protein sequence ID" value="MDN3240992.1"/>
    <property type="molecule type" value="Genomic_DNA"/>
</dbReference>
<dbReference type="Proteomes" id="UP001171902">
    <property type="component" value="Unassembled WGS sequence"/>
</dbReference>
<feature type="domain" description="DNA helicase DnaB-like N-terminal" evidence="4">
    <location>
        <begin position="7"/>
        <end position="105"/>
    </location>
</feature>
<accession>A0ABT7YQX0</accession>
<evidence type="ECO:0000313" key="5">
    <source>
        <dbReference type="EMBL" id="MDN3240992.1"/>
    </source>
</evidence>
<gene>
    <name evidence="5" type="ORF">QWI33_14765</name>
</gene>
<dbReference type="Pfam" id="PF00772">
    <property type="entry name" value="DnaB"/>
    <property type="match status" value="1"/>
</dbReference>
<organism evidence="5 6">
    <name type="scientific">Glycomyces tritici</name>
    <dbReference type="NCBI Taxonomy" id="2665176"/>
    <lineage>
        <taxon>Bacteria</taxon>
        <taxon>Bacillati</taxon>
        <taxon>Actinomycetota</taxon>
        <taxon>Actinomycetes</taxon>
        <taxon>Glycomycetales</taxon>
        <taxon>Glycomycetaceae</taxon>
        <taxon>Glycomyces</taxon>
    </lineage>
</organism>
<dbReference type="SUPFAM" id="SSF48024">
    <property type="entry name" value="N-terminal domain of DnaB helicase"/>
    <property type="match status" value="1"/>
</dbReference>
<dbReference type="InterPro" id="IPR036185">
    <property type="entry name" value="DNA_heli_DnaB-like_N_sf"/>
</dbReference>
<proteinExistence type="predicted"/>
<evidence type="ECO:0000256" key="1">
    <source>
        <dbReference type="ARBA" id="ARBA00022705"/>
    </source>
</evidence>
<dbReference type="PANTHER" id="PTHR30153:SF2">
    <property type="entry name" value="REPLICATIVE DNA HELICASE"/>
    <property type="match status" value="1"/>
</dbReference>
<keyword evidence="1" id="KW-0235">DNA replication</keyword>
<dbReference type="InterPro" id="IPR025048">
    <property type="entry name" value="DUF3987"/>
</dbReference>
<feature type="region of interest" description="Disordered" evidence="3">
    <location>
        <begin position="609"/>
        <end position="639"/>
    </location>
</feature>
<keyword evidence="6" id="KW-1185">Reference proteome</keyword>
<evidence type="ECO:0000313" key="6">
    <source>
        <dbReference type="Proteomes" id="UP001171902"/>
    </source>
</evidence>
<evidence type="ECO:0000259" key="4">
    <source>
        <dbReference type="Pfam" id="PF00772"/>
    </source>
</evidence>
<keyword evidence="2" id="KW-0238">DNA-binding</keyword>
<dbReference type="Pfam" id="PF13148">
    <property type="entry name" value="DUF3987"/>
    <property type="match status" value="1"/>
</dbReference>
<evidence type="ECO:0000256" key="3">
    <source>
        <dbReference type="SAM" id="MobiDB-lite"/>
    </source>
</evidence>
<dbReference type="PANTHER" id="PTHR30153">
    <property type="entry name" value="REPLICATIVE DNA HELICASE DNAB"/>
    <property type="match status" value="1"/>
</dbReference>
<reference evidence="5" key="1">
    <citation type="submission" date="2023-06" db="EMBL/GenBank/DDBJ databases">
        <title>Gycomyces niveus sp.nov., a novel actinomycete isolated from soil in Shouguang.</title>
        <authorList>
            <person name="Yang X."/>
            <person name="Zhao J."/>
        </authorList>
    </citation>
    <scope>NUCLEOTIDE SEQUENCE</scope>
    <source>
        <strain evidence="5">NEAU C2</strain>
    </source>
</reference>
<dbReference type="RefSeq" id="WP_289957914.1">
    <property type="nucleotide sequence ID" value="NZ_JAUEMJ010000004.1"/>
</dbReference>
<dbReference type="InterPro" id="IPR007693">
    <property type="entry name" value="DNA_helicase_DnaB-like_N"/>
</dbReference>
<evidence type="ECO:0000256" key="2">
    <source>
        <dbReference type="ARBA" id="ARBA00023125"/>
    </source>
</evidence>
<sequence>MKPKNPNHQAEQAVLGAAMLDAATVPALAALVDAGSFDEPRHGLIWDAIAAQHVTGEPTAATAVALRLDAEGDLKKIGGGPYLYDLVAAAPAAASGEYYAGKVADAAKRRAIKVAAAQINQLGDKTGEPVAAVLARSRAFLDSIEGAGEEWPAPVPLTEARALPVFPAACLPDWLGAMVDAVAEATQTPTDLAGSIALAALSTAAQGRVHVQAGPDWIEPCNLFTCCALPPGNRKSSVFAAMVRPILEAEAELAEAARPRIIEAITEAEIAKRAAEQALAVASKNPGDPDAANGAKSAAMEADAVRIPLQPKLVADDITPEAAKSLLAEQDGRLAILSAEGGIFATIAGRYSGVPDLDVFLKGHAGDMLRVIRKSAPAEYVAAPALTLGLAVQPEVLREAARMPGFEDRGLMARFLFTLPTSRVGFRNPSPAAVPGAVKATYGRKVAGLVHTMHHRSEATVLELTAEARARVVALEAEREPRLGPGGEWEPILNWANKWTGAVVRIAGLLHMARYPTSGHAAPVEADTIDAATILGYYFADHALGVRSYMGVGAEVGPAAELLDWLTRHGKPGLSVRDMYRGVRGRRSLGTAAAVRDAASRLVDHGYLRERPRAARKGGRPASPRYDLHPDMGVAGDHA</sequence>
<protein>
    <submittedName>
        <fullName evidence="5">DUF3987 domain-containing protein</fullName>
    </submittedName>
</protein>
<dbReference type="Gene3D" id="1.10.860.10">
    <property type="entry name" value="DNAb Helicase, Chain A"/>
    <property type="match status" value="1"/>
</dbReference>
<name>A0ABT7YQX0_9ACTN</name>